<dbReference type="InterPro" id="IPR016181">
    <property type="entry name" value="Acyl_CoA_acyltransferase"/>
</dbReference>
<comment type="caution">
    <text evidence="2">The sequence shown here is derived from an EMBL/GenBank/DDBJ whole genome shotgun (WGS) entry which is preliminary data.</text>
</comment>
<evidence type="ECO:0000259" key="1">
    <source>
        <dbReference type="PROSITE" id="PS51186"/>
    </source>
</evidence>
<reference evidence="2 3" key="1">
    <citation type="submission" date="2023-05" db="EMBL/GenBank/DDBJ databases">
        <title>Lysobacter sp. strain LF1 Genome sequencing and assembly.</title>
        <authorList>
            <person name="Jung Y."/>
        </authorList>
    </citation>
    <scope>NUCLEOTIDE SEQUENCE [LARGE SCALE GENOMIC DNA]</scope>
    <source>
        <strain evidence="2 3">LF1</strain>
    </source>
</reference>
<dbReference type="CDD" id="cd04301">
    <property type="entry name" value="NAT_SF"/>
    <property type="match status" value="1"/>
</dbReference>
<dbReference type="RefSeq" id="WP_283213666.1">
    <property type="nucleotide sequence ID" value="NZ_JASGBI010000001.1"/>
</dbReference>
<keyword evidence="2" id="KW-0012">Acyltransferase</keyword>
<dbReference type="Pfam" id="PF13673">
    <property type="entry name" value="Acetyltransf_10"/>
    <property type="match status" value="1"/>
</dbReference>
<dbReference type="GO" id="GO:0016746">
    <property type="term" value="F:acyltransferase activity"/>
    <property type="evidence" value="ECO:0007669"/>
    <property type="project" value="UniProtKB-KW"/>
</dbReference>
<dbReference type="Proteomes" id="UP001321580">
    <property type="component" value="Unassembled WGS sequence"/>
</dbReference>
<organism evidence="2 3">
    <name type="scientific">Lysobacter stagni</name>
    <dbReference type="NCBI Taxonomy" id="3045172"/>
    <lineage>
        <taxon>Bacteria</taxon>
        <taxon>Pseudomonadati</taxon>
        <taxon>Pseudomonadota</taxon>
        <taxon>Gammaproteobacteria</taxon>
        <taxon>Lysobacterales</taxon>
        <taxon>Lysobacteraceae</taxon>
        <taxon>Lysobacter</taxon>
    </lineage>
</organism>
<keyword evidence="2" id="KW-0808">Transferase</keyword>
<protein>
    <submittedName>
        <fullName evidence="2">GNAT family N-acetyltransferase</fullName>
        <ecNumber evidence="2">2.3.1.-</ecNumber>
    </submittedName>
</protein>
<dbReference type="EC" id="2.3.1.-" evidence="2"/>
<proteinExistence type="predicted"/>
<dbReference type="InterPro" id="IPR052564">
    <property type="entry name" value="N-acetyltrans/Recomb-assoc"/>
</dbReference>
<name>A0ABT6XJI2_9GAMM</name>
<dbReference type="Gene3D" id="3.40.630.30">
    <property type="match status" value="1"/>
</dbReference>
<dbReference type="EMBL" id="JASGBI010000001">
    <property type="protein sequence ID" value="MDI9240325.1"/>
    <property type="molecule type" value="Genomic_DNA"/>
</dbReference>
<accession>A0ABT6XJI2</accession>
<gene>
    <name evidence="2" type="ORF">QLQ15_15560</name>
</gene>
<dbReference type="PANTHER" id="PTHR43451">
    <property type="entry name" value="ACETYLTRANSFERASE (GNAT) FAMILY PROTEIN"/>
    <property type="match status" value="1"/>
</dbReference>
<dbReference type="PROSITE" id="PS51186">
    <property type="entry name" value="GNAT"/>
    <property type="match status" value="1"/>
</dbReference>
<evidence type="ECO:0000313" key="3">
    <source>
        <dbReference type="Proteomes" id="UP001321580"/>
    </source>
</evidence>
<sequence>MQPDPIALRPAMPGDAAAISVLVRGLARRWIVPDCSEEGAAALLESMSEEKTRERLQEGYRYVVAERGDRIVGVAALRLPSHLYHLFVAEEAQRLGVARRLWESVREHADPAAPVTVNASRHARAVYDRFGFVEVQPEQLDRGILRTPMIWHWR</sequence>
<dbReference type="PANTHER" id="PTHR43451:SF1">
    <property type="entry name" value="ACETYLTRANSFERASE"/>
    <property type="match status" value="1"/>
</dbReference>
<keyword evidence="3" id="KW-1185">Reference proteome</keyword>
<dbReference type="InterPro" id="IPR000182">
    <property type="entry name" value="GNAT_dom"/>
</dbReference>
<dbReference type="SUPFAM" id="SSF55729">
    <property type="entry name" value="Acyl-CoA N-acyltransferases (Nat)"/>
    <property type="match status" value="1"/>
</dbReference>
<feature type="domain" description="N-acetyltransferase" evidence="1">
    <location>
        <begin position="6"/>
        <end position="154"/>
    </location>
</feature>
<evidence type="ECO:0000313" key="2">
    <source>
        <dbReference type="EMBL" id="MDI9240325.1"/>
    </source>
</evidence>